<dbReference type="Proteomes" id="UP001176806">
    <property type="component" value="Unassembled WGS sequence"/>
</dbReference>
<dbReference type="InterPro" id="IPR014284">
    <property type="entry name" value="RNA_pol_sigma-70_dom"/>
</dbReference>
<dbReference type="Gene3D" id="1.10.10.10">
    <property type="entry name" value="Winged helix-like DNA-binding domain superfamily/Winged helix DNA-binding domain"/>
    <property type="match status" value="1"/>
</dbReference>
<comment type="similarity">
    <text evidence="1">Belongs to the sigma-70 factor family. ECF subfamily.</text>
</comment>
<evidence type="ECO:0000256" key="3">
    <source>
        <dbReference type="ARBA" id="ARBA00023082"/>
    </source>
</evidence>
<evidence type="ECO:0000256" key="2">
    <source>
        <dbReference type="ARBA" id="ARBA00023015"/>
    </source>
</evidence>
<evidence type="ECO:0000256" key="4">
    <source>
        <dbReference type="ARBA" id="ARBA00023163"/>
    </source>
</evidence>
<keyword evidence="3" id="KW-0731">Sigma factor</keyword>
<dbReference type="InterPro" id="IPR036388">
    <property type="entry name" value="WH-like_DNA-bd_sf"/>
</dbReference>
<dbReference type="RefSeq" id="WP_303303833.1">
    <property type="nucleotide sequence ID" value="NZ_BAABDA010000007.1"/>
</dbReference>
<dbReference type="EMBL" id="JAUOEL010000008">
    <property type="protein sequence ID" value="MDO5976530.1"/>
    <property type="molecule type" value="Genomic_DNA"/>
</dbReference>
<evidence type="ECO:0000313" key="8">
    <source>
        <dbReference type="Proteomes" id="UP001176806"/>
    </source>
</evidence>
<evidence type="ECO:0000313" key="7">
    <source>
        <dbReference type="EMBL" id="MDO5976530.1"/>
    </source>
</evidence>
<dbReference type="Pfam" id="PF08281">
    <property type="entry name" value="Sigma70_r4_2"/>
    <property type="match status" value="1"/>
</dbReference>
<dbReference type="Pfam" id="PF04542">
    <property type="entry name" value="Sigma70_r2"/>
    <property type="match status" value="1"/>
</dbReference>
<dbReference type="InterPro" id="IPR013325">
    <property type="entry name" value="RNA_pol_sigma_r2"/>
</dbReference>
<proteinExistence type="inferred from homology"/>
<evidence type="ECO:0000259" key="6">
    <source>
        <dbReference type="Pfam" id="PF08281"/>
    </source>
</evidence>
<evidence type="ECO:0000256" key="1">
    <source>
        <dbReference type="ARBA" id="ARBA00010641"/>
    </source>
</evidence>
<dbReference type="PANTHER" id="PTHR43133:SF46">
    <property type="entry name" value="RNA POLYMERASE SIGMA-70 FACTOR ECF SUBFAMILY"/>
    <property type="match status" value="1"/>
</dbReference>
<keyword evidence="4" id="KW-0804">Transcription</keyword>
<sequence>MDQNKAHELTLKEFENIFNRLYDSLCLFANKYVNDLNLSEDIVQNVFIKVWEDKVFFHDKDKIVGFLYTAVKNKSLDFLRSKYAKYVKAYSLEDLETLQTENYFISEAIILETSDIIERTIKSLPNKCAEVMRLSIENYANKEIAKKMNISVYTVKEYKKIAYQELRKTLGYLRIK</sequence>
<evidence type="ECO:0000259" key="5">
    <source>
        <dbReference type="Pfam" id="PF04542"/>
    </source>
</evidence>
<protein>
    <submittedName>
        <fullName evidence="7">RNA polymerase sigma-70 factor</fullName>
    </submittedName>
</protein>
<dbReference type="InterPro" id="IPR007627">
    <property type="entry name" value="RNA_pol_sigma70_r2"/>
</dbReference>
<keyword evidence="2" id="KW-0805">Transcription regulation</keyword>
<dbReference type="PANTHER" id="PTHR43133">
    <property type="entry name" value="RNA POLYMERASE ECF-TYPE SIGMA FACTO"/>
    <property type="match status" value="1"/>
</dbReference>
<dbReference type="NCBIfam" id="TIGR02985">
    <property type="entry name" value="Sig70_bacteroi1"/>
    <property type="match status" value="1"/>
</dbReference>
<dbReference type="SUPFAM" id="SSF88659">
    <property type="entry name" value="Sigma3 and sigma4 domains of RNA polymerase sigma factors"/>
    <property type="match status" value="1"/>
</dbReference>
<dbReference type="InterPro" id="IPR013324">
    <property type="entry name" value="RNA_pol_sigma_r3/r4-like"/>
</dbReference>
<dbReference type="NCBIfam" id="TIGR02937">
    <property type="entry name" value="sigma70-ECF"/>
    <property type="match status" value="1"/>
</dbReference>
<reference evidence="7" key="1">
    <citation type="submission" date="2023-07" db="EMBL/GenBank/DDBJ databases">
        <title>Two novel species in the genus Flavivirga.</title>
        <authorList>
            <person name="Kwon K."/>
        </authorList>
    </citation>
    <scope>NUCLEOTIDE SEQUENCE</scope>
    <source>
        <strain evidence="7">KACC 14158</strain>
    </source>
</reference>
<dbReference type="Gene3D" id="1.10.1740.10">
    <property type="match status" value="1"/>
</dbReference>
<dbReference type="InterPro" id="IPR013249">
    <property type="entry name" value="RNA_pol_sigma70_r4_t2"/>
</dbReference>
<name>A0ABT8WTR3_9FLAO</name>
<organism evidence="7 8">
    <name type="scientific">Flavivirga jejuensis</name>
    <dbReference type="NCBI Taxonomy" id="870487"/>
    <lineage>
        <taxon>Bacteria</taxon>
        <taxon>Pseudomonadati</taxon>
        <taxon>Bacteroidota</taxon>
        <taxon>Flavobacteriia</taxon>
        <taxon>Flavobacteriales</taxon>
        <taxon>Flavobacteriaceae</taxon>
        <taxon>Flavivirga</taxon>
    </lineage>
</organism>
<accession>A0ABT8WTR3</accession>
<dbReference type="InterPro" id="IPR039425">
    <property type="entry name" value="RNA_pol_sigma-70-like"/>
</dbReference>
<comment type="caution">
    <text evidence="7">The sequence shown here is derived from an EMBL/GenBank/DDBJ whole genome shotgun (WGS) entry which is preliminary data.</text>
</comment>
<dbReference type="InterPro" id="IPR014327">
    <property type="entry name" value="RNA_pol_sigma70_bacteroid"/>
</dbReference>
<keyword evidence="8" id="KW-1185">Reference proteome</keyword>
<feature type="domain" description="RNA polymerase sigma factor 70 region 4 type 2" evidence="6">
    <location>
        <begin position="115"/>
        <end position="158"/>
    </location>
</feature>
<dbReference type="SUPFAM" id="SSF88946">
    <property type="entry name" value="Sigma2 domain of RNA polymerase sigma factors"/>
    <property type="match status" value="1"/>
</dbReference>
<gene>
    <name evidence="7" type="ORF">Q4Q40_20205</name>
</gene>
<feature type="domain" description="RNA polymerase sigma-70 region 2" evidence="5">
    <location>
        <begin position="18"/>
        <end position="82"/>
    </location>
</feature>